<dbReference type="GeneID" id="8232554"/>
<dbReference type="PANTHER" id="PTHR31551:SF1">
    <property type="entry name" value="COILED-COIL DOMAIN-CONTAINING PROTEIN 12"/>
    <property type="match status" value="1"/>
</dbReference>
<dbReference type="FunCoup" id="E0VAL9">
    <property type="interactions" value="1656"/>
</dbReference>
<evidence type="ECO:0000313" key="4">
    <source>
        <dbReference type="EnsemblMetazoa" id="PHUM040980-PA"/>
    </source>
</evidence>
<dbReference type="GO" id="GO:0005684">
    <property type="term" value="C:U2-type spliceosomal complex"/>
    <property type="evidence" value="ECO:0007669"/>
    <property type="project" value="TreeGrafter"/>
</dbReference>
<evidence type="ECO:0000313" key="3">
    <source>
        <dbReference type="EMBL" id="EEB10425.1"/>
    </source>
</evidence>
<reference evidence="4" key="3">
    <citation type="submission" date="2021-02" db="UniProtKB">
        <authorList>
            <consortium name="EnsemblMetazoa"/>
        </authorList>
    </citation>
    <scope>IDENTIFICATION</scope>
    <source>
        <strain evidence="4">USDA</strain>
    </source>
</reference>
<dbReference type="OMA" id="KFDDPVA"/>
<evidence type="ECO:0000313" key="5">
    <source>
        <dbReference type="Proteomes" id="UP000009046"/>
    </source>
</evidence>
<dbReference type="EMBL" id="DS235012">
    <property type="protein sequence ID" value="EEB10425.1"/>
    <property type="molecule type" value="Genomic_DNA"/>
</dbReference>
<dbReference type="AlphaFoldDB" id="E0VAL9"/>
<dbReference type="PANTHER" id="PTHR31551">
    <property type="entry name" value="PRE-MRNA-SPLICING FACTOR CWF18"/>
    <property type="match status" value="1"/>
</dbReference>
<dbReference type="GO" id="GO:0071014">
    <property type="term" value="C:post-mRNA release spliceosomal complex"/>
    <property type="evidence" value="ECO:0007669"/>
    <property type="project" value="TreeGrafter"/>
</dbReference>
<protein>
    <submittedName>
        <fullName evidence="3 4">Coiled-coil domain-containing protein, putative</fullName>
    </submittedName>
</protein>
<dbReference type="VEuPathDB" id="VectorBase:PHUM040980"/>
<dbReference type="eggNOG" id="KOG3407">
    <property type="taxonomic scope" value="Eukaryota"/>
</dbReference>
<feature type="region of interest" description="Disordered" evidence="2">
    <location>
        <begin position="25"/>
        <end position="51"/>
    </location>
</feature>
<accession>E0VAL9</accession>
<dbReference type="CTD" id="8232554"/>
<reference evidence="3" key="2">
    <citation type="submission" date="2007-04" db="EMBL/GenBank/DDBJ databases">
        <title>The genome of the human body louse.</title>
        <authorList>
            <consortium name="The Human Body Louse Genome Consortium"/>
            <person name="Kirkness E."/>
            <person name="Walenz B."/>
            <person name="Hass B."/>
            <person name="Bruggner R."/>
            <person name="Strausberg R."/>
        </authorList>
    </citation>
    <scope>NUCLEOTIDE SEQUENCE</scope>
    <source>
        <strain evidence="3">USDA</strain>
    </source>
</reference>
<dbReference type="EnsemblMetazoa" id="PHUM040980-RA">
    <property type="protein sequence ID" value="PHUM040980-PA"/>
    <property type="gene ID" value="PHUM040980"/>
</dbReference>
<name>E0VAL9_PEDHC</name>
<dbReference type="InterPro" id="IPR013169">
    <property type="entry name" value="mRNA_splic_Cwf18-like"/>
</dbReference>
<gene>
    <name evidence="4" type="primary">8232554</name>
    <name evidence="3" type="ORF">Phum_PHUM040980</name>
</gene>
<keyword evidence="5" id="KW-1185">Reference proteome</keyword>
<dbReference type="Proteomes" id="UP000009046">
    <property type="component" value="Unassembled WGS sequence"/>
</dbReference>
<organism>
    <name type="scientific">Pediculus humanus subsp. corporis</name>
    <name type="common">Body louse</name>
    <dbReference type="NCBI Taxonomy" id="121224"/>
    <lineage>
        <taxon>Eukaryota</taxon>
        <taxon>Metazoa</taxon>
        <taxon>Ecdysozoa</taxon>
        <taxon>Arthropoda</taxon>
        <taxon>Hexapoda</taxon>
        <taxon>Insecta</taxon>
        <taxon>Pterygota</taxon>
        <taxon>Neoptera</taxon>
        <taxon>Paraneoptera</taxon>
        <taxon>Psocodea</taxon>
        <taxon>Troctomorpha</taxon>
        <taxon>Phthiraptera</taxon>
        <taxon>Anoplura</taxon>
        <taxon>Pediculidae</taxon>
        <taxon>Pediculus</taxon>
    </lineage>
</organism>
<dbReference type="OrthoDB" id="10261348at2759"/>
<evidence type="ECO:0000256" key="2">
    <source>
        <dbReference type="SAM" id="MobiDB-lite"/>
    </source>
</evidence>
<reference evidence="3" key="1">
    <citation type="submission" date="2007-04" db="EMBL/GenBank/DDBJ databases">
        <title>Annotation of Pediculus humanus corporis strain USDA.</title>
        <authorList>
            <person name="Kirkness E."/>
            <person name="Hannick L."/>
            <person name="Hass B."/>
            <person name="Bruggner R."/>
            <person name="Lawson D."/>
            <person name="Bidwell S."/>
            <person name="Joardar V."/>
            <person name="Caler E."/>
            <person name="Walenz B."/>
            <person name="Inman J."/>
            <person name="Schobel S."/>
            <person name="Galinsky K."/>
            <person name="Amedeo P."/>
            <person name="Strausberg R."/>
        </authorList>
    </citation>
    <scope>NUCLEOTIDE SEQUENCE</scope>
    <source>
        <strain evidence="3">USDA</strain>
    </source>
</reference>
<dbReference type="InParanoid" id="E0VAL9"/>
<dbReference type="STRING" id="121224.E0VAL9"/>
<dbReference type="RefSeq" id="XP_002423163.1">
    <property type="nucleotide sequence ID" value="XM_002423118.1"/>
</dbReference>
<keyword evidence="1" id="KW-0175">Coiled coil</keyword>
<evidence type="ECO:0000256" key="1">
    <source>
        <dbReference type="SAM" id="Coils"/>
    </source>
</evidence>
<dbReference type="EMBL" id="AAZO01000482">
    <property type="status" value="NOT_ANNOTATED_CDS"/>
    <property type="molecule type" value="Genomic_DNA"/>
</dbReference>
<dbReference type="HOGENOM" id="CLU_091076_3_0_1"/>
<dbReference type="KEGG" id="phu:Phum_PHUM040980"/>
<proteinExistence type="predicted"/>
<feature type="coiled-coil region" evidence="1">
    <location>
        <begin position="70"/>
        <end position="124"/>
    </location>
</feature>
<dbReference type="Pfam" id="PF08315">
    <property type="entry name" value="cwf18"/>
    <property type="match status" value="1"/>
</dbReference>
<sequence>MADDENIGTLEEECLKRKERLKALKRKHNISDTSEESTTNKSIDLPKSYRPQDDKLKEQIIEDSKPGDVLVEVKDQLEAAKAKVVIEELDISNLAPQKPDWDLKRDISKKLEKLERRTHKAIAELIRERLKNEVKTLDLATSVALGAEAAQTES</sequence>